<dbReference type="RefSeq" id="WP_225686846.1">
    <property type="nucleotide sequence ID" value="NZ_JAERSE020000002.1"/>
</dbReference>
<reference evidence="2 3" key="1">
    <citation type="submission" date="2021-09" db="EMBL/GenBank/DDBJ databases">
        <title>Genome sequencing and assembly of Chryseobacterium sp. RG1.</title>
        <authorList>
            <person name="Chhetri G."/>
        </authorList>
    </citation>
    <scope>NUCLEOTIDE SEQUENCE [LARGE SCALE GENOMIC DNA]</scope>
    <source>
        <strain evidence="2 3">RG1</strain>
    </source>
</reference>
<evidence type="ECO:0000256" key="1">
    <source>
        <dbReference type="SAM" id="Phobius"/>
    </source>
</evidence>
<evidence type="ECO:0000313" key="3">
    <source>
        <dbReference type="Proteomes" id="UP000618240"/>
    </source>
</evidence>
<keyword evidence="1" id="KW-1133">Transmembrane helix</keyword>
<gene>
    <name evidence="2" type="ORF">JI747_005415</name>
</gene>
<organism evidence="2 3">
    <name type="scientific">Chryseobacterium tagetis</name>
    <dbReference type="NCBI Taxonomy" id="2801334"/>
    <lineage>
        <taxon>Bacteria</taxon>
        <taxon>Pseudomonadati</taxon>
        <taxon>Bacteroidota</taxon>
        <taxon>Flavobacteriia</taxon>
        <taxon>Flavobacteriales</taxon>
        <taxon>Weeksellaceae</taxon>
        <taxon>Chryseobacterium group</taxon>
        <taxon>Chryseobacterium</taxon>
    </lineage>
</organism>
<comment type="caution">
    <text evidence="2">The sequence shown here is derived from an EMBL/GenBank/DDBJ whole genome shotgun (WGS) entry which is preliminary data.</text>
</comment>
<proteinExistence type="predicted"/>
<sequence>MNKFLKYFLIILASVGGLLIIGFAVMSFMVAAAFGSFDKKYSASELKDKYYSKEKEISELIHYYNHIKPEDYWVDIEFKDDNTLARLQVISKDSLSRSHVIYQEWDISTDVLQKDDLRSLLKWNVKEVTELKKRLDKANCISVEDGKPIKIGFKRSGLGMYSFNIFQDSKTDRSEYNCKCEYILVNRNLMLEYGGGAIGPQCFPKEN</sequence>
<feature type="transmembrane region" description="Helical" evidence="1">
    <location>
        <begin position="7"/>
        <end position="34"/>
    </location>
</feature>
<dbReference type="EMBL" id="JAERSE020000002">
    <property type="protein sequence ID" value="MCA6066607.1"/>
    <property type="molecule type" value="Genomic_DNA"/>
</dbReference>
<accession>A0ABS7ZY11</accession>
<dbReference type="Proteomes" id="UP000618240">
    <property type="component" value="Unassembled WGS sequence"/>
</dbReference>
<name>A0ABS7ZY11_9FLAO</name>
<keyword evidence="3" id="KW-1185">Reference proteome</keyword>
<protein>
    <submittedName>
        <fullName evidence="2">Uncharacterized protein</fullName>
    </submittedName>
</protein>
<evidence type="ECO:0000313" key="2">
    <source>
        <dbReference type="EMBL" id="MCA6066607.1"/>
    </source>
</evidence>
<keyword evidence="1" id="KW-0472">Membrane</keyword>
<keyword evidence="1" id="KW-0812">Transmembrane</keyword>